<keyword evidence="1" id="KW-0597">Phosphoprotein</keyword>
<dbReference type="EMBL" id="CAESAB010000038">
    <property type="protein sequence ID" value="CAB4340655.1"/>
    <property type="molecule type" value="Genomic_DNA"/>
</dbReference>
<reference evidence="7" key="1">
    <citation type="submission" date="2020-05" db="EMBL/GenBank/DDBJ databases">
        <authorList>
            <person name="Chiriac C."/>
            <person name="Salcher M."/>
            <person name="Ghai R."/>
            <person name="Kavagutti S V."/>
        </authorList>
    </citation>
    <scope>NUCLEOTIDE SEQUENCE</scope>
</reference>
<feature type="domain" description="Response regulatory" evidence="6">
    <location>
        <begin position="6"/>
        <end position="121"/>
    </location>
</feature>
<dbReference type="InterPro" id="IPR001789">
    <property type="entry name" value="Sig_transdc_resp-reg_receiver"/>
</dbReference>
<evidence type="ECO:0000256" key="1">
    <source>
        <dbReference type="ARBA" id="ARBA00022553"/>
    </source>
</evidence>
<dbReference type="GO" id="GO:0000160">
    <property type="term" value="P:phosphorelay signal transduction system"/>
    <property type="evidence" value="ECO:0007669"/>
    <property type="project" value="InterPro"/>
</dbReference>
<name>A0A6J5ZDH3_9ZZZZ</name>
<dbReference type="InterPro" id="IPR011006">
    <property type="entry name" value="CheY-like_superfamily"/>
</dbReference>
<feature type="domain" description="HTH luxR-type" evidence="5">
    <location>
        <begin position="138"/>
        <end position="203"/>
    </location>
</feature>
<dbReference type="Gene3D" id="1.10.10.10">
    <property type="entry name" value="Winged helix-like DNA-binding domain superfamily/Winged helix DNA-binding domain"/>
    <property type="match status" value="1"/>
</dbReference>
<dbReference type="SUPFAM" id="SSF52172">
    <property type="entry name" value="CheY-like"/>
    <property type="match status" value="1"/>
</dbReference>
<evidence type="ECO:0000259" key="5">
    <source>
        <dbReference type="PROSITE" id="PS50043"/>
    </source>
</evidence>
<gene>
    <name evidence="7" type="ORF">UFOPK3820_00931</name>
</gene>
<dbReference type="GO" id="GO:0006355">
    <property type="term" value="P:regulation of DNA-templated transcription"/>
    <property type="evidence" value="ECO:0007669"/>
    <property type="project" value="InterPro"/>
</dbReference>
<dbReference type="CDD" id="cd06170">
    <property type="entry name" value="LuxR_C_like"/>
    <property type="match status" value="1"/>
</dbReference>
<dbReference type="Pfam" id="PF00196">
    <property type="entry name" value="GerE"/>
    <property type="match status" value="1"/>
</dbReference>
<organism evidence="7">
    <name type="scientific">freshwater metagenome</name>
    <dbReference type="NCBI Taxonomy" id="449393"/>
    <lineage>
        <taxon>unclassified sequences</taxon>
        <taxon>metagenomes</taxon>
        <taxon>ecological metagenomes</taxon>
    </lineage>
</organism>
<evidence type="ECO:0000256" key="4">
    <source>
        <dbReference type="ARBA" id="ARBA00023163"/>
    </source>
</evidence>
<dbReference type="SMART" id="SM00448">
    <property type="entry name" value="REC"/>
    <property type="match status" value="1"/>
</dbReference>
<dbReference type="InterPro" id="IPR036388">
    <property type="entry name" value="WH-like_DNA-bd_sf"/>
</dbReference>
<dbReference type="SMART" id="SM00421">
    <property type="entry name" value="HTH_LUXR"/>
    <property type="match status" value="1"/>
</dbReference>
<accession>A0A6J5ZDH3</accession>
<dbReference type="PANTHER" id="PTHR43214">
    <property type="entry name" value="TWO-COMPONENT RESPONSE REGULATOR"/>
    <property type="match status" value="1"/>
</dbReference>
<evidence type="ECO:0000256" key="2">
    <source>
        <dbReference type="ARBA" id="ARBA00023015"/>
    </source>
</evidence>
<evidence type="ECO:0000259" key="6">
    <source>
        <dbReference type="PROSITE" id="PS50110"/>
    </source>
</evidence>
<keyword evidence="2" id="KW-0805">Transcription regulation</keyword>
<dbReference type="CDD" id="cd17535">
    <property type="entry name" value="REC_NarL-like"/>
    <property type="match status" value="1"/>
</dbReference>
<dbReference type="PANTHER" id="PTHR43214:SF41">
    <property type="entry name" value="NITRATE_NITRITE RESPONSE REGULATOR PROTEIN NARP"/>
    <property type="match status" value="1"/>
</dbReference>
<evidence type="ECO:0000313" key="7">
    <source>
        <dbReference type="EMBL" id="CAB4340655.1"/>
    </source>
</evidence>
<dbReference type="AlphaFoldDB" id="A0A6J5ZDH3"/>
<sequence>MNITKRILIIDDHAVVRQGVKSALQANENYQIFEAASKLEAHAQIAKINPDAIIVDINLPDGNGLEIVSWARSISKSLAIVVLSFNESSEFVIGAMKAGASAFLNKSAPLPELKSALEFALLSPEKFSAKDLNQKIDVNERSFGLSQRELQILTLLYRGDPMKVLAASLFISEATLKTHLSSVYRKLAVNNRVQAIEKARSAGLT</sequence>
<protein>
    <submittedName>
        <fullName evidence="7">Unannotated protein</fullName>
    </submittedName>
</protein>
<dbReference type="Gene3D" id="3.40.50.2300">
    <property type="match status" value="1"/>
</dbReference>
<evidence type="ECO:0000256" key="3">
    <source>
        <dbReference type="ARBA" id="ARBA00023125"/>
    </source>
</evidence>
<dbReference type="PROSITE" id="PS50043">
    <property type="entry name" value="HTH_LUXR_2"/>
    <property type="match status" value="1"/>
</dbReference>
<dbReference type="InterPro" id="IPR039420">
    <property type="entry name" value="WalR-like"/>
</dbReference>
<dbReference type="InterPro" id="IPR000792">
    <property type="entry name" value="Tscrpt_reg_LuxR_C"/>
</dbReference>
<keyword evidence="3" id="KW-0238">DNA-binding</keyword>
<dbReference type="InterPro" id="IPR058245">
    <property type="entry name" value="NreC/VraR/RcsB-like_REC"/>
</dbReference>
<dbReference type="PROSITE" id="PS50110">
    <property type="entry name" value="RESPONSE_REGULATORY"/>
    <property type="match status" value="1"/>
</dbReference>
<dbReference type="InterPro" id="IPR016032">
    <property type="entry name" value="Sig_transdc_resp-reg_C-effctor"/>
</dbReference>
<dbReference type="SUPFAM" id="SSF46894">
    <property type="entry name" value="C-terminal effector domain of the bipartite response regulators"/>
    <property type="match status" value="1"/>
</dbReference>
<dbReference type="GO" id="GO:0003677">
    <property type="term" value="F:DNA binding"/>
    <property type="evidence" value="ECO:0007669"/>
    <property type="project" value="UniProtKB-KW"/>
</dbReference>
<dbReference type="Pfam" id="PF00072">
    <property type="entry name" value="Response_reg"/>
    <property type="match status" value="1"/>
</dbReference>
<keyword evidence="4" id="KW-0804">Transcription</keyword>
<proteinExistence type="predicted"/>
<dbReference type="PRINTS" id="PR00038">
    <property type="entry name" value="HTHLUXR"/>
</dbReference>